<proteinExistence type="predicted"/>
<evidence type="ECO:0000313" key="1">
    <source>
        <dbReference type="EMBL" id="MQW32750.1"/>
    </source>
</evidence>
<evidence type="ECO:0000313" key="2">
    <source>
        <dbReference type="Proteomes" id="UP000429484"/>
    </source>
</evidence>
<name>A0AAW9TNX0_RHIML</name>
<comment type="caution">
    <text evidence="1">The sequence shown here is derived from an EMBL/GenBank/DDBJ whole genome shotgun (WGS) entry which is preliminary data.</text>
</comment>
<evidence type="ECO:0008006" key="3">
    <source>
        <dbReference type="Google" id="ProtNLM"/>
    </source>
</evidence>
<dbReference type="AlphaFoldDB" id="A0AAW9TNX0"/>
<sequence>MTSCRDNRKCRDMSEKHLEPAKSIIGKIGIEKVAEVTGKHVSRVYRWMYPKEKGGTGGLIPQTDAPALLAYAKSKRIPLKAEEFFPARENAQ</sequence>
<organism evidence="1 2">
    <name type="scientific">Rhizobium meliloti</name>
    <name type="common">Ensifer meliloti</name>
    <name type="synonym">Sinorhizobium meliloti</name>
    <dbReference type="NCBI Taxonomy" id="382"/>
    <lineage>
        <taxon>Bacteria</taxon>
        <taxon>Pseudomonadati</taxon>
        <taxon>Pseudomonadota</taxon>
        <taxon>Alphaproteobacteria</taxon>
        <taxon>Hyphomicrobiales</taxon>
        <taxon>Rhizobiaceae</taxon>
        <taxon>Sinorhizobium/Ensifer group</taxon>
        <taxon>Sinorhizobium</taxon>
    </lineage>
</organism>
<dbReference type="Proteomes" id="UP000429484">
    <property type="component" value="Unassembled WGS sequence"/>
</dbReference>
<dbReference type="EMBL" id="WISR01000082">
    <property type="protein sequence ID" value="MQW32750.1"/>
    <property type="molecule type" value="Genomic_DNA"/>
</dbReference>
<reference evidence="1 2" key="1">
    <citation type="journal article" date="2013" name="Genome Biol.">
        <title>Comparative genomics of the core and accessory genomes of 48 Sinorhizobium strains comprising five genospecies.</title>
        <authorList>
            <person name="Sugawara M."/>
            <person name="Epstein B."/>
            <person name="Badgley B.D."/>
            <person name="Unno T."/>
            <person name="Xu L."/>
            <person name="Reese J."/>
            <person name="Gyaneshwar P."/>
            <person name="Denny R."/>
            <person name="Mudge J."/>
            <person name="Bharti A.K."/>
            <person name="Farmer A.D."/>
            <person name="May G.D."/>
            <person name="Woodward J.E."/>
            <person name="Medigue C."/>
            <person name="Vallenet D."/>
            <person name="Lajus A."/>
            <person name="Rouy Z."/>
            <person name="Martinez-Vaz B."/>
            <person name="Tiffin P."/>
            <person name="Young N.D."/>
            <person name="Sadowsky M.J."/>
        </authorList>
    </citation>
    <scope>NUCLEOTIDE SEQUENCE [LARGE SCALE GENOMIC DNA]</scope>
    <source>
        <strain evidence="1 2">N6B1</strain>
    </source>
</reference>
<gene>
    <name evidence="1" type="ORF">GHK53_08000</name>
</gene>
<accession>A0AAW9TNX0</accession>
<protein>
    <recommendedName>
        <fullName evidence="3">Helix-turn-helix domain-containing protein</fullName>
    </recommendedName>
</protein>